<dbReference type="Gene3D" id="3.40.630.30">
    <property type="match status" value="1"/>
</dbReference>
<evidence type="ECO:0000313" key="5">
    <source>
        <dbReference type="Proteomes" id="UP000319771"/>
    </source>
</evidence>
<evidence type="ECO:0000313" key="4">
    <source>
        <dbReference type="EMBL" id="TMQ73158.1"/>
    </source>
</evidence>
<keyword evidence="2" id="KW-0012">Acyltransferase</keyword>
<protein>
    <submittedName>
        <fullName evidence="4">GNAT family N-acetyltransferase</fullName>
    </submittedName>
</protein>
<dbReference type="Pfam" id="PF00583">
    <property type="entry name" value="Acetyltransf_1"/>
    <property type="match status" value="2"/>
</dbReference>
<accession>A0A538UB70</accession>
<dbReference type="InterPro" id="IPR050832">
    <property type="entry name" value="Bact_Acetyltransf"/>
</dbReference>
<evidence type="ECO:0000259" key="3">
    <source>
        <dbReference type="PROSITE" id="PS51186"/>
    </source>
</evidence>
<dbReference type="CDD" id="cd04301">
    <property type="entry name" value="NAT_SF"/>
    <property type="match status" value="2"/>
</dbReference>
<name>A0A538UB70_UNCEI</name>
<dbReference type="EMBL" id="VBPB01000080">
    <property type="protein sequence ID" value="TMQ73158.1"/>
    <property type="molecule type" value="Genomic_DNA"/>
</dbReference>
<dbReference type="GO" id="GO:0016747">
    <property type="term" value="F:acyltransferase activity, transferring groups other than amino-acyl groups"/>
    <property type="evidence" value="ECO:0007669"/>
    <property type="project" value="InterPro"/>
</dbReference>
<dbReference type="SUPFAM" id="SSF55729">
    <property type="entry name" value="Acyl-CoA N-acyltransferases (Nat)"/>
    <property type="match status" value="2"/>
</dbReference>
<dbReference type="AlphaFoldDB" id="A0A538UB70"/>
<organism evidence="4 5">
    <name type="scientific">Eiseniibacteriota bacterium</name>
    <dbReference type="NCBI Taxonomy" id="2212470"/>
    <lineage>
        <taxon>Bacteria</taxon>
        <taxon>Candidatus Eiseniibacteriota</taxon>
    </lineage>
</organism>
<keyword evidence="1 4" id="KW-0808">Transferase</keyword>
<dbReference type="InterPro" id="IPR000182">
    <property type="entry name" value="GNAT_dom"/>
</dbReference>
<evidence type="ECO:0000256" key="2">
    <source>
        <dbReference type="ARBA" id="ARBA00023315"/>
    </source>
</evidence>
<gene>
    <name evidence="4" type="ORF">E6K81_05465</name>
</gene>
<feature type="domain" description="N-acetyltransferase" evidence="3">
    <location>
        <begin position="164"/>
        <end position="307"/>
    </location>
</feature>
<dbReference type="PROSITE" id="PS51186">
    <property type="entry name" value="GNAT"/>
    <property type="match status" value="2"/>
</dbReference>
<dbReference type="Proteomes" id="UP000319771">
    <property type="component" value="Unassembled WGS sequence"/>
</dbReference>
<evidence type="ECO:0000256" key="1">
    <source>
        <dbReference type="ARBA" id="ARBA00022679"/>
    </source>
</evidence>
<proteinExistence type="predicted"/>
<feature type="domain" description="N-acetyltransferase" evidence="3">
    <location>
        <begin position="3"/>
        <end position="151"/>
    </location>
</feature>
<sequence length="307" mass="34006">MSLVIRPCHDGGLTALRALARDPSLAREFEPLQTDAGFDDLMGDPHLPRELRWIAWLDGTPAGFCFCFLAPTHVGSFAMARLGVVEPFRRRGVATALLAATCAAIEPIRERHGLRELSVSAWEANPAAEAFATRHGFRHARDFWRMERPRGPVGTPVWPAGVSLRIFDGSEPALLDFNDAYNRAFAEHYHFMRTTPEETRAVVVQSHFRADGVALAYRDAACVGFCRNARFGEAGEVAVIGTVPEARAIGLGRALLRWGVAWLQDDDASPIYLMVDGENEGALRLYRSEGFQVARTRHHWSRPVTGT</sequence>
<comment type="caution">
    <text evidence="4">The sequence shown here is derived from an EMBL/GenBank/DDBJ whole genome shotgun (WGS) entry which is preliminary data.</text>
</comment>
<reference evidence="4 5" key="1">
    <citation type="journal article" date="2019" name="Nat. Microbiol.">
        <title>Mediterranean grassland soil C-N compound turnover is dependent on rainfall and depth, and is mediated by genomically divergent microorganisms.</title>
        <authorList>
            <person name="Diamond S."/>
            <person name="Andeer P.F."/>
            <person name="Li Z."/>
            <person name="Crits-Christoph A."/>
            <person name="Burstein D."/>
            <person name="Anantharaman K."/>
            <person name="Lane K.R."/>
            <person name="Thomas B.C."/>
            <person name="Pan C."/>
            <person name="Northen T.R."/>
            <person name="Banfield J.F."/>
        </authorList>
    </citation>
    <scope>NUCLEOTIDE SEQUENCE [LARGE SCALE GENOMIC DNA]</scope>
    <source>
        <strain evidence="4">WS_11</strain>
    </source>
</reference>
<dbReference type="PANTHER" id="PTHR43877">
    <property type="entry name" value="AMINOALKYLPHOSPHONATE N-ACETYLTRANSFERASE-RELATED-RELATED"/>
    <property type="match status" value="1"/>
</dbReference>
<dbReference type="InterPro" id="IPR016181">
    <property type="entry name" value="Acyl_CoA_acyltransferase"/>
</dbReference>